<dbReference type="AlphaFoldDB" id="A0AAD5L9A6"/>
<dbReference type="Proteomes" id="UP001209570">
    <property type="component" value="Unassembled WGS sequence"/>
</dbReference>
<comment type="caution">
    <text evidence="2">The sequence shown here is derived from an EMBL/GenBank/DDBJ whole genome shotgun (WGS) entry which is preliminary data.</text>
</comment>
<protein>
    <submittedName>
        <fullName evidence="2">Uncharacterized protein</fullName>
    </submittedName>
</protein>
<reference evidence="2" key="1">
    <citation type="submission" date="2021-12" db="EMBL/GenBank/DDBJ databases">
        <title>Prjna785345.</title>
        <authorList>
            <person name="Rujirawat T."/>
            <person name="Krajaejun T."/>
        </authorList>
    </citation>
    <scope>NUCLEOTIDE SEQUENCE</scope>
    <source>
        <strain evidence="2">Pi057C3</strain>
    </source>
</reference>
<evidence type="ECO:0000256" key="1">
    <source>
        <dbReference type="SAM" id="MobiDB-lite"/>
    </source>
</evidence>
<dbReference type="EMBL" id="JAKCXM010001395">
    <property type="protein sequence ID" value="KAJ0391003.1"/>
    <property type="molecule type" value="Genomic_DNA"/>
</dbReference>
<keyword evidence="3" id="KW-1185">Reference proteome</keyword>
<proteinExistence type="predicted"/>
<evidence type="ECO:0000313" key="3">
    <source>
        <dbReference type="Proteomes" id="UP001209570"/>
    </source>
</evidence>
<feature type="compositionally biased region" description="Acidic residues" evidence="1">
    <location>
        <begin position="1"/>
        <end position="13"/>
    </location>
</feature>
<gene>
    <name evidence="2" type="ORF">P43SY_005899</name>
</gene>
<organism evidence="2 3">
    <name type="scientific">Pythium insidiosum</name>
    <name type="common">Pythiosis disease agent</name>
    <dbReference type="NCBI Taxonomy" id="114742"/>
    <lineage>
        <taxon>Eukaryota</taxon>
        <taxon>Sar</taxon>
        <taxon>Stramenopiles</taxon>
        <taxon>Oomycota</taxon>
        <taxon>Peronosporomycetes</taxon>
        <taxon>Pythiales</taxon>
        <taxon>Pythiaceae</taxon>
        <taxon>Pythium</taxon>
    </lineage>
</organism>
<feature type="region of interest" description="Disordered" evidence="1">
    <location>
        <begin position="1"/>
        <end position="83"/>
    </location>
</feature>
<feature type="compositionally biased region" description="Low complexity" evidence="1">
    <location>
        <begin position="41"/>
        <end position="81"/>
    </location>
</feature>
<evidence type="ECO:0000313" key="2">
    <source>
        <dbReference type="EMBL" id="KAJ0391003.1"/>
    </source>
</evidence>
<accession>A0AAD5L9A6</accession>
<sequence length="195" mass="21568">MAPGEDGDFDEDEHIDHLVPLPVSAARGRVQEGNVSEAQVRSESQSRPSRCSGSGRARSRKQSSSGGSVGVTSIVSGSSRSETQQYQRNGLCGCRKLGQRLEQPKDASVARRLFRKNRDTNNKQSSDVNLLTARLLSAESRSHKTRRTVPSRGVMLQDFEDFDGAHDDNSFVRLTEESSVRIDHQLFDYDAARMA</sequence>
<name>A0AAD5L9A6_PYTIN</name>